<evidence type="ECO:0000256" key="1">
    <source>
        <dbReference type="SAM" id="MobiDB-lite"/>
    </source>
</evidence>
<protein>
    <submittedName>
        <fullName evidence="2">Uncharacterized protein</fullName>
    </submittedName>
</protein>
<reference evidence="2 3" key="1">
    <citation type="submission" date="2018-02" db="EMBL/GenBank/DDBJ databases">
        <title>Complete genome of Nitrosopumilus ureaphilus PS0.</title>
        <authorList>
            <person name="Qin W."/>
            <person name="Zheng Y."/>
            <person name="Stahl D.A."/>
        </authorList>
    </citation>
    <scope>NUCLEOTIDE SEQUENCE [LARGE SCALE GENOMIC DNA]</scope>
    <source>
        <strain evidence="2 3">PS0</strain>
    </source>
</reference>
<dbReference type="Proteomes" id="UP000509478">
    <property type="component" value="Chromosome"/>
</dbReference>
<dbReference type="GeneID" id="56068964"/>
<feature type="compositionally biased region" description="Low complexity" evidence="1">
    <location>
        <begin position="124"/>
        <end position="136"/>
    </location>
</feature>
<gene>
    <name evidence="2" type="ORF">C5F50_12525</name>
</gene>
<proteinExistence type="predicted"/>
<keyword evidence="3" id="KW-1185">Reference proteome</keyword>
<evidence type="ECO:0000313" key="2">
    <source>
        <dbReference type="EMBL" id="QLH08068.1"/>
    </source>
</evidence>
<sequence>MFIKLGIIAGILILGGMVFSNEIDILFPSTSASVIDSLKNDISNFGSRTSASVEERIDGSIDKIIDKTGDTISNEISQTGNKISNEVSEVKESSQKVINEEISNLNPIESIKNIFVADSTSQNSKSIDSSSAPSKSTNPAIIQTNSPITYETLSLSTNQQSDNNILLQYSDSSGKTNSINVVIRTAEKEIFSGTYFTSMFETIVNDATGIPYYVDMIIDHQDYGIVSSSVFNPGDSSDSNINGVFSQK</sequence>
<accession>A0A7D5MAB5</accession>
<organism evidence="2 3">
    <name type="scientific">Nitrosopumilus ureiphilus</name>
    <dbReference type="NCBI Taxonomy" id="1470067"/>
    <lineage>
        <taxon>Archaea</taxon>
        <taxon>Nitrososphaerota</taxon>
        <taxon>Nitrososphaeria</taxon>
        <taxon>Nitrosopumilales</taxon>
        <taxon>Nitrosopumilaceae</taxon>
        <taxon>Nitrosopumilus</taxon>
    </lineage>
</organism>
<dbReference type="KEGG" id="nue:C5F50_12525"/>
<dbReference type="EMBL" id="CP026995">
    <property type="protein sequence ID" value="QLH08068.1"/>
    <property type="molecule type" value="Genomic_DNA"/>
</dbReference>
<dbReference type="AlphaFoldDB" id="A0A7D5MAB5"/>
<name>A0A7D5MAB5_9ARCH</name>
<feature type="region of interest" description="Disordered" evidence="1">
    <location>
        <begin position="122"/>
        <end position="143"/>
    </location>
</feature>
<evidence type="ECO:0000313" key="3">
    <source>
        <dbReference type="Proteomes" id="UP000509478"/>
    </source>
</evidence>
<dbReference type="OrthoDB" id="10315at2157"/>
<dbReference type="RefSeq" id="WP_179371681.1">
    <property type="nucleotide sequence ID" value="NZ_CP026995.1"/>
</dbReference>